<evidence type="ECO:0000313" key="3">
    <source>
        <dbReference type="Proteomes" id="UP001603857"/>
    </source>
</evidence>
<keyword evidence="3" id="KW-1185">Reference proteome</keyword>
<sequence>MRFLLEFVACCGSPIQKEEKSLVPANTPVAPITRCYRKKQRMSATEWRPSLVPISEDLPRESPRSSSAGSTRADAKKRTAGGCHGKVRLRSYSDSSYGLINFIFGLTFRSPSMPALIPTFSPTPFMF</sequence>
<evidence type="ECO:0000256" key="1">
    <source>
        <dbReference type="SAM" id="MobiDB-lite"/>
    </source>
</evidence>
<dbReference type="AlphaFoldDB" id="A0ABD1LWL4"/>
<name>A0ABD1LWL4_9FABA</name>
<dbReference type="PANTHER" id="PTHR35318">
    <property type="entry name" value="BNAA10G08410D PROTEIN"/>
    <property type="match status" value="1"/>
</dbReference>
<reference evidence="2 3" key="1">
    <citation type="submission" date="2024-08" db="EMBL/GenBank/DDBJ databases">
        <title>Insights into the chromosomal genome structure of Flemingia macrophylla.</title>
        <authorList>
            <person name="Ding Y."/>
            <person name="Zhao Y."/>
            <person name="Bi W."/>
            <person name="Wu M."/>
            <person name="Zhao G."/>
            <person name="Gong Y."/>
            <person name="Li W."/>
            <person name="Zhang P."/>
        </authorList>
    </citation>
    <scope>NUCLEOTIDE SEQUENCE [LARGE SCALE GENOMIC DNA]</scope>
    <source>
        <strain evidence="2">DYQJB</strain>
        <tissue evidence="2">Leaf</tissue>
    </source>
</reference>
<dbReference type="Proteomes" id="UP001603857">
    <property type="component" value="Unassembled WGS sequence"/>
</dbReference>
<proteinExistence type="predicted"/>
<feature type="region of interest" description="Disordered" evidence="1">
    <location>
        <begin position="40"/>
        <end position="80"/>
    </location>
</feature>
<dbReference type="PANTHER" id="PTHR35318:SF2">
    <property type="entry name" value="OS08G0138900 PROTEIN"/>
    <property type="match status" value="1"/>
</dbReference>
<organism evidence="2 3">
    <name type="scientific">Flemingia macrophylla</name>
    <dbReference type="NCBI Taxonomy" id="520843"/>
    <lineage>
        <taxon>Eukaryota</taxon>
        <taxon>Viridiplantae</taxon>
        <taxon>Streptophyta</taxon>
        <taxon>Embryophyta</taxon>
        <taxon>Tracheophyta</taxon>
        <taxon>Spermatophyta</taxon>
        <taxon>Magnoliopsida</taxon>
        <taxon>eudicotyledons</taxon>
        <taxon>Gunneridae</taxon>
        <taxon>Pentapetalae</taxon>
        <taxon>rosids</taxon>
        <taxon>fabids</taxon>
        <taxon>Fabales</taxon>
        <taxon>Fabaceae</taxon>
        <taxon>Papilionoideae</taxon>
        <taxon>50 kb inversion clade</taxon>
        <taxon>NPAAA clade</taxon>
        <taxon>indigoferoid/millettioid clade</taxon>
        <taxon>Phaseoleae</taxon>
        <taxon>Flemingia</taxon>
    </lineage>
</organism>
<comment type="caution">
    <text evidence="2">The sequence shown here is derived from an EMBL/GenBank/DDBJ whole genome shotgun (WGS) entry which is preliminary data.</text>
</comment>
<protein>
    <submittedName>
        <fullName evidence="2">Uncharacterized protein</fullName>
    </submittedName>
</protein>
<evidence type="ECO:0000313" key="2">
    <source>
        <dbReference type="EMBL" id="KAL2327926.1"/>
    </source>
</evidence>
<gene>
    <name evidence="2" type="ORF">Fmac_021353</name>
</gene>
<accession>A0ABD1LWL4</accession>
<dbReference type="EMBL" id="JBGMDY010000007">
    <property type="protein sequence ID" value="KAL2327926.1"/>
    <property type="molecule type" value="Genomic_DNA"/>
</dbReference>